<dbReference type="Pfam" id="PF18058">
    <property type="entry name" value="SbsC_C"/>
    <property type="match status" value="1"/>
</dbReference>
<accession>A0ABR8R6Y6</accession>
<feature type="domain" description="SbsC C-terminal" evidence="3">
    <location>
        <begin position="48"/>
        <end position="177"/>
    </location>
</feature>
<feature type="chain" id="PRO_5045911626" description="SbsC C-terminal domain-containing protein" evidence="2">
    <location>
        <begin position="30"/>
        <end position="743"/>
    </location>
</feature>
<gene>
    <name evidence="4" type="ORF">H9650_04125</name>
</gene>
<protein>
    <recommendedName>
        <fullName evidence="3">SbsC C-terminal domain-containing protein</fullName>
    </recommendedName>
</protein>
<dbReference type="InterPro" id="IPR014755">
    <property type="entry name" value="Cu-Rt/internalin_Ig-like"/>
</dbReference>
<evidence type="ECO:0000313" key="5">
    <source>
        <dbReference type="Proteomes" id="UP000640786"/>
    </source>
</evidence>
<evidence type="ECO:0000256" key="2">
    <source>
        <dbReference type="SAM" id="SignalP"/>
    </source>
</evidence>
<evidence type="ECO:0000313" key="4">
    <source>
        <dbReference type="EMBL" id="MBD7943297.1"/>
    </source>
</evidence>
<feature type="signal peptide" evidence="2">
    <location>
        <begin position="1"/>
        <end position="29"/>
    </location>
</feature>
<dbReference type="RefSeq" id="WP_191696631.1">
    <property type="nucleotide sequence ID" value="NZ_JACSQO010000001.1"/>
</dbReference>
<keyword evidence="5" id="KW-1185">Reference proteome</keyword>
<comment type="caution">
    <text evidence="4">The sequence shown here is derived from an EMBL/GenBank/DDBJ whole genome shotgun (WGS) entry which is preliminary data.</text>
</comment>
<sequence>MTNRTNKITLATAIALSSFVAIAPTQANAADNIDQLMTNVQNSSTVLKWAISIEGSADGVTQPWSQYNEAKDAITKAETAMKKLSFSDQLKYDARLTEAKTQLKRAQGYLDAITASTKIKEKTSALSAASSANNLDLVEKSYHEMTAEFRKQTILLDRVYGQSTRDKIRSVVKGPAEKLINDLKNDVTVHMLTKGAMEDIRISKQAEASRKIYEAQAILDANNLKWESTLQRSLTTVATSLPVEITSITRVNNTTLNLKLNRAVSSVKVSEFTVDNSLSITNATLSNDGLSVTLTTSAQTPSVKYSLKYKGSSVSFTVPGSIIPIQMGNSTTQHRDTSEVLALSGTFSGYGYNTVRVDIPAGMKILTINGIENNITGAKNVNVVPDKNGTVNITFTASNVNTPVLDKIITFNRLENNRVADTQTSPTLNFYAPAKTGTISSKKVHYVDFYNNYFVTSDGFKYILKGNSDTYKNEGIAVSVDTFKAALGVEDTITGTYQTTSSSAFNISENYFSVPLIVDSKFAYKSGNAYRMIGNQIELNGTGQPNYEVFFFKTTGAYLGKVKMGSAGTWKYKTSVDQNAVTDIYMVQQPAGKVTPAFNSGNVFRVAEGAFDLQSINVIKSVEEKDLSNDEVEFEIVPFKRSNTVVYRDIAVLGNSAFITLKDEDGTTVQYINNEKGNLFSKTTNGFKVKFGPTVDDKLAGKITEEGTEPGLSGPLEVIAVDGVTNAYGFNINLVSKLLITKY</sequence>
<keyword evidence="1 2" id="KW-0732">Signal</keyword>
<evidence type="ECO:0000259" key="3">
    <source>
        <dbReference type="Pfam" id="PF18058"/>
    </source>
</evidence>
<reference evidence="4 5" key="1">
    <citation type="submission" date="2020-08" db="EMBL/GenBank/DDBJ databases">
        <title>A Genomic Blueprint of the Chicken Gut Microbiome.</title>
        <authorList>
            <person name="Gilroy R."/>
            <person name="Ravi A."/>
            <person name="Getino M."/>
            <person name="Pursley I."/>
            <person name="Horton D.L."/>
            <person name="Alikhan N.-F."/>
            <person name="Baker D."/>
            <person name="Gharbi K."/>
            <person name="Hall N."/>
            <person name="Watson M."/>
            <person name="Adriaenssens E.M."/>
            <person name="Foster-Nyarko E."/>
            <person name="Jarju S."/>
            <person name="Secka A."/>
            <person name="Antonio M."/>
            <person name="Oren A."/>
            <person name="Chaudhuri R."/>
            <person name="La Ragione R.M."/>
            <person name="Hildebrand F."/>
            <person name="Pallen M.J."/>
        </authorList>
    </citation>
    <scope>NUCLEOTIDE SEQUENCE [LARGE SCALE GENOMIC DNA]</scope>
    <source>
        <strain evidence="4 5">Sa2BUA9</strain>
    </source>
</reference>
<dbReference type="Proteomes" id="UP000640786">
    <property type="component" value="Unassembled WGS sequence"/>
</dbReference>
<dbReference type="InterPro" id="IPR041378">
    <property type="entry name" value="S-layer_SbsC_C"/>
</dbReference>
<dbReference type="Gene3D" id="1.20.58.780">
    <property type="match status" value="1"/>
</dbReference>
<name>A0ABR8R6Y6_9BACI</name>
<dbReference type="EMBL" id="JACSQO010000001">
    <property type="protein sequence ID" value="MBD7943297.1"/>
    <property type="molecule type" value="Genomic_DNA"/>
</dbReference>
<evidence type="ECO:0000256" key="1">
    <source>
        <dbReference type="ARBA" id="ARBA00022729"/>
    </source>
</evidence>
<organism evidence="4 5">
    <name type="scientific">Psychrobacillus faecigallinarum</name>
    <dbReference type="NCBI Taxonomy" id="2762235"/>
    <lineage>
        <taxon>Bacteria</taxon>
        <taxon>Bacillati</taxon>
        <taxon>Bacillota</taxon>
        <taxon>Bacilli</taxon>
        <taxon>Bacillales</taxon>
        <taxon>Bacillaceae</taxon>
        <taxon>Psychrobacillus</taxon>
    </lineage>
</organism>
<proteinExistence type="predicted"/>
<dbReference type="Gene3D" id="2.60.40.1220">
    <property type="match status" value="1"/>
</dbReference>